<comment type="pathway">
    <text evidence="1">Cell wall biogenesis; cell wall polysaccharide biosynthesis.</text>
</comment>
<evidence type="ECO:0000256" key="3">
    <source>
        <dbReference type="ARBA" id="ARBA00022676"/>
    </source>
</evidence>
<keyword evidence="3 6" id="KW-0328">Glycosyltransferase</keyword>
<dbReference type="PANTHER" id="PTHR43179:SF12">
    <property type="entry name" value="GALACTOFURANOSYLTRANSFERASE GLFT2"/>
    <property type="match status" value="1"/>
</dbReference>
<accession>A0ABY5Z5W0</accession>
<dbReference type="Proteomes" id="UP001058271">
    <property type="component" value="Chromosome"/>
</dbReference>
<keyword evidence="7" id="KW-1185">Reference proteome</keyword>
<evidence type="ECO:0000256" key="1">
    <source>
        <dbReference type="ARBA" id="ARBA00004776"/>
    </source>
</evidence>
<dbReference type="InterPro" id="IPR001173">
    <property type="entry name" value="Glyco_trans_2-like"/>
</dbReference>
<sequence>MLAKTLPTWVRSAEGLPVEFVFVDNAPDGSCHAIVAENLPADVARYLPDDTNPGFAAGCNRAAAQVTAAHLLLLNPDVWLHEDSMSRMLKEIDATPDTPIAVGLHMHDREYTGIDLNLIGLFIDRPERSRRGPLGPSGGAGVFPTTLFRQFGGLYEPMFAWGEDADLAFRMYASGVRTGTLDLALPHAWGHSVEGDTKLSEFRSFLLARNRVLVAARDFTWPLLLCALPLLLVSHMALAVRRALKGLLGSFLRGIGRGLVMAPAARRDWRGPRFGINDCFSYLRRGRKQ</sequence>
<proteinExistence type="inferred from homology"/>
<evidence type="ECO:0000259" key="5">
    <source>
        <dbReference type="Pfam" id="PF00535"/>
    </source>
</evidence>
<dbReference type="PANTHER" id="PTHR43179">
    <property type="entry name" value="RHAMNOSYLTRANSFERASE WBBL"/>
    <property type="match status" value="1"/>
</dbReference>
<dbReference type="EC" id="2.4.-.-" evidence="6"/>
<dbReference type="EMBL" id="CP073721">
    <property type="protein sequence ID" value="UWZ36877.1"/>
    <property type="molecule type" value="Genomic_DNA"/>
</dbReference>
<evidence type="ECO:0000313" key="7">
    <source>
        <dbReference type="Proteomes" id="UP001058271"/>
    </source>
</evidence>
<dbReference type="GO" id="GO:0016757">
    <property type="term" value="F:glycosyltransferase activity"/>
    <property type="evidence" value="ECO:0007669"/>
    <property type="project" value="UniProtKB-KW"/>
</dbReference>
<dbReference type="RefSeq" id="WP_260726230.1">
    <property type="nucleotide sequence ID" value="NZ_CP073721.1"/>
</dbReference>
<dbReference type="Pfam" id="PF00535">
    <property type="entry name" value="Glycos_transf_2"/>
    <property type="match status" value="1"/>
</dbReference>
<feature type="domain" description="Glycosyltransferase 2-like" evidence="5">
    <location>
        <begin position="12"/>
        <end position="117"/>
    </location>
</feature>
<dbReference type="InterPro" id="IPR029044">
    <property type="entry name" value="Nucleotide-diphossugar_trans"/>
</dbReference>
<comment type="similarity">
    <text evidence="2">Belongs to the glycosyltransferase 2 family.</text>
</comment>
<reference evidence="6" key="1">
    <citation type="submission" date="2021-04" db="EMBL/GenBank/DDBJ databases">
        <title>Biosynthetic gene clusters of Dactylosporangioum roseum.</title>
        <authorList>
            <person name="Hartkoorn R.C."/>
            <person name="Beaudoing E."/>
            <person name="Hot D."/>
            <person name="Moureu S."/>
        </authorList>
    </citation>
    <scope>NUCLEOTIDE SEQUENCE</scope>
    <source>
        <strain evidence="6">NRRL B-16295</strain>
    </source>
</reference>
<keyword evidence="4 6" id="KW-0808">Transferase</keyword>
<evidence type="ECO:0000313" key="6">
    <source>
        <dbReference type="EMBL" id="UWZ36877.1"/>
    </source>
</evidence>
<dbReference type="SUPFAM" id="SSF53448">
    <property type="entry name" value="Nucleotide-diphospho-sugar transferases"/>
    <property type="match status" value="1"/>
</dbReference>
<evidence type="ECO:0000256" key="4">
    <source>
        <dbReference type="ARBA" id="ARBA00022679"/>
    </source>
</evidence>
<organism evidence="6 7">
    <name type="scientific">Dactylosporangium roseum</name>
    <dbReference type="NCBI Taxonomy" id="47989"/>
    <lineage>
        <taxon>Bacteria</taxon>
        <taxon>Bacillati</taxon>
        <taxon>Actinomycetota</taxon>
        <taxon>Actinomycetes</taxon>
        <taxon>Micromonosporales</taxon>
        <taxon>Micromonosporaceae</taxon>
        <taxon>Dactylosporangium</taxon>
    </lineage>
</organism>
<dbReference type="Gene3D" id="3.90.550.10">
    <property type="entry name" value="Spore Coat Polysaccharide Biosynthesis Protein SpsA, Chain A"/>
    <property type="match status" value="1"/>
</dbReference>
<protein>
    <submittedName>
        <fullName evidence="6">Glycosyltransferase</fullName>
        <ecNumber evidence="6">2.4.-.-</ecNumber>
    </submittedName>
</protein>
<evidence type="ECO:0000256" key="2">
    <source>
        <dbReference type="ARBA" id="ARBA00006739"/>
    </source>
</evidence>
<gene>
    <name evidence="6" type="ORF">Drose_00605</name>
</gene>
<name>A0ABY5Z5W0_9ACTN</name>